<evidence type="ECO:0000256" key="1">
    <source>
        <dbReference type="SAM" id="SignalP"/>
    </source>
</evidence>
<dbReference type="InterPro" id="IPR001296">
    <property type="entry name" value="Glyco_trans_1"/>
</dbReference>
<dbReference type="Pfam" id="PF00534">
    <property type="entry name" value="Glycos_transf_1"/>
    <property type="match status" value="1"/>
</dbReference>
<feature type="domain" description="Glycosyltransferase subfamily 4-like N-terminal" evidence="3">
    <location>
        <begin position="58"/>
        <end position="211"/>
    </location>
</feature>
<evidence type="ECO:0000259" key="3">
    <source>
        <dbReference type="Pfam" id="PF13439"/>
    </source>
</evidence>
<evidence type="ECO:0000313" key="4">
    <source>
        <dbReference type="EMBL" id="MBS8261922.1"/>
    </source>
</evidence>
<dbReference type="SUPFAM" id="SSF53756">
    <property type="entry name" value="UDP-Glycosyltransferase/glycogen phosphorylase"/>
    <property type="match status" value="1"/>
</dbReference>
<sequence>MNCRSFWLILWLWLVYVPSASPLAQAKAKFKVSAPEQKVSIQKSKPVVLQVIPDLETGGAERTTVDIAKALTDAGWTALVASEGGRLVAELESFGAHHITLPVKSKNPLTIWRNTARLGQVIRDRNVDLIHARSRAPAWSALLAARREKIPFVTTYHGVYNQKSRIKAFYNSVMARGDAVIANSGYTANLIQERNPVAAGKITVIHRGSDLGALAPEAVSSERRNTLAEAWKVDANRPIILNMGRLTAWKGQGIVIDAMAKLAEAGDSQTIAILAGDAQGRDKYLAELKAQIAGHGLEGRILLVGHCADVPAALSLADVAVVASVEAEAFGRAAVEAQAAHVPVIVSDLGAVPETVLAPPERSDDERTGWRVPPGNSEALAATLRQALDLKGEDRQALTDRAARHVSENFSVEAMCEKTLNVYRSLLSDQDLDQLR</sequence>
<reference evidence="4" key="2">
    <citation type="journal article" date="2021" name="Microorganisms">
        <title>Bacterial Dimethylsulfoniopropionate Biosynthesis in the East China Sea.</title>
        <authorList>
            <person name="Liu J."/>
            <person name="Zhang Y."/>
            <person name="Liu J."/>
            <person name="Zhong H."/>
            <person name="Williams B.T."/>
            <person name="Zheng Y."/>
            <person name="Curson A.R.J."/>
            <person name="Sun C."/>
            <person name="Sun H."/>
            <person name="Song D."/>
            <person name="Wagner Mackenzie B."/>
            <person name="Bermejo Martinez A."/>
            <person name="Todd J.D."/>
            <person name="Zhang X.H."/>
        </authorList>
    </citation>
    <scope>NUCLEOTIDE SEQUENCE</scope>
    <source>
        <strain evidence="4">AESS21</strain>
    </source>
</reference>
<dbReference type="InterPro" id="IPR028098">
    <property type="entry name" value="Glyco_trans_4-like_N"/>
</dbReference>
<keyword evidence="1" id="KW-0732">Signal</keyword>
<dbReference type="InterPro" id="IPR050194">
    <property type="entry name" value="Glycosyltransferase_grp1"/>
</dbReference>
<gene>
    <name evidence="4" type="ORF">DYI23_16965</name>
</gene>
<dbReference type="Pfam" id="PF13439">
    <property type="entry name" value="Glyco_transf_4"/>
    <property type="match status" value="1"/>
</dbReference>
<proteinExistence type="predicted"/>
<protein>
    <submittedName>
        <fullName evidence="4">Glycosyltransferase</fullName>
    </submittedName>
</protein>
<feature type="domain" description="Glycosyl transferase family 1" evidence="2">
    <location>
        <begin position="228"/>
        <end position="403"/>
    </location>
</feature>
<evidence type="ECO:0000259" key="2">
    <source>
        <dbReference type="Pfam" id="PF00534"/>
    </source>
</evidence>
<dbReference type="GO" id="GO:0016758">
    <property type="term" value="F:hexosyltransferase activity"/>
    <property type="evidence" value="ECO:0007669"/>
    <property type="project" value="TreeGrafter"/>
</dbReference>
<dbReference type="Proteomes" id="UP000705379">
    <property type="component" value="Unassembled WGS sequence"/>
</dbReference>
<evidence type="ECO:0000313" key="5">
    <source>
        <dbReference type="Proteomes" id="UP000705379"/>
    </source>
</evidence>
<dbReference type="EMBL" id="QTKU01000004">
    <property type="protein sequence ID" value="MBS8261922.1"/>
    <property type="molecule type" value="Genomic_DNA"/>
</dbReference>
<feature type="chain" id="PRO_5037235524" evidence="1">
    <location>
        <begin position="27"/>
        <end position="436"/>
    </location>
</feature>
<feature type="signal peptide" evidence="1">
    <location>
        <begin position="1"/>
        <end position="26"/>
    </location>
</feature>
<organism evidence="4 5">
    <name type="scientific">Roseibium polysiphoniae</name>
    <dbReference type="NCBI Taxonomy" id="2571221"/>
    <lineage>
        <taxon>Bacteria</taxon>
        <taxon>Pseudomonadati</taxon>
        <taxon>Pseudomonadota</taxon>
        <taxon>Alphaproteobacteria</taxon>
        <taxon>Hyphomicrobiales</taxon>
        <taxon>Stappiaceae</taxon>
        <taxon>Roseibium</taxon>
    </lineage>
</organism>
<comment type="caution">
    <text evidence="4">The sequence shown here is derived from an EMBL/GenBank/DDBJ whole genome shotgun (WGS) entry which is preliminary data.</text>
</comment>
<dbReference type="PANTHER" id="PTHR45947:SF3">
    <property type="entry name" value="SULFOQUINOVOSYL TRANSFERASE SQD2"/>
    <property type="match status" value="1"/>
</dbReference>
<reference evidence="4" key="1">
    <citation type="submission" date="2018-08" db="EMBL/GenBank/DDBJ databases">
        <authorList>
            <person name="Jin W."/>
            <person name="Wang H."/>
            <person name="Yang Y."/>
            <person name="Li M."/>
            <person name="Liu J."/>
        </authorList>
    </citation>
    <scope>NUCLEOTIDE SEQUENCE</scope>
    <source>
        <strain evidence="4">AESS21</strain>
    </source>
</reference>
<dbReference type="CDD" id="cd03819">
    <property type="entry name" value="GT4_WavL-like"/>
    <property type="match status" value="1"/>
</dbReference>
<dbReference type="AlphaFoldDB" id="A0A944GU29"/>
<dbReference type="Gene3D" id="3.40.50.2000">
    <property type="entry name" value="Glycogen Phosphorylase B"/>
    <property type="match status" value="2"/>
</dbReference>
<accession>A0A944GU29</accession>
<dbReference type="PANTHER" id="PTHR45947">
    <property type="entry name" value="SULFOQUINOVOSYL TRANSFERASE SQD2"/>
    <property type="match status" value="1"/>
</dbReference>
<name>A0A944GU29_9HYPH</name>